<dbReference type="OrthoDB" id="6437225at2759"/>
<organism evidence="2 3">
    <name type="scientific">Euroglyphus maynei</name>
    <name type="common">Mayne's house dust mite</name>
    <dbReference type="NCBI Taxonomy" id="6958"/>
    <lineage>
        <taxon>Eukaryota</taxon>
        <taxon>Metazoa</taxon>
        <taxon>Ecdysozoa</taxon>
        <taxon>Arthropoda</taxon>
        <taxon>Chelicerata</taxon>
        <taxon>Arachnida</taxon>
        <taxon>Acari</taxon>
        <taxon>Acariformes</taxon>
        <taxon>Sarcoptiformes</taxon>
        <taxon>Astigmata</taxon>
        <taxon>Psoroptidia</taxon>
        <taxon>Analgoidea</taxon>
        <taxon>Pyroglyphidae</taxon>
        <taxon>Pyroglyphinae</taxon>
        <taxon>Euroglyphus</taxon>
    </lineage>
</organism>
<keyword evidence="2" id="KW-0645">Protease</keyword>
<feature type="non-terminal residue" evidence="2">
    <location>
        <position position="333"/>
    </location>
</feature>
<dbReference type="GO" id="GO:0006508">
    <property type="term" value="P:proteolysis"/>
    <property type="evidence" value="ECO:0007669"/>
    <property type="project" value="UniProtKB-KW"/>
</dbReference>
<dbReference type="InterPro" id="IPR040479">
    <property type="entry name" value="CLIP_SPH_mas"/>
</dbReference>
<dbReference type="Proteomes" id="UP000194236">
    <property type="component" value="Unassembled WGS sequence"/>
</dbReference>
<reference evidence="2 3" key="1">
    <citation type="submission" date="2017-03" db="EMBL/GenBank/DDBJ databases">
        <title>Genome Survey of Euroglyphus maynei.</title>
        <authorList>
            <person name="Arlian L.G."/>
            <person name="Morgan M.S."/>
            <person name="Rider S.D."/>
        </authorList>
    </citation>
    <scope>NUCLEOTIDE SEQUENCE [LARGE SCALE GENOMIC DNA]</scope>
    <source>
        <strain evidence="2">Arlian Lab</strain>
        <tissue evidence="2">Whole body</tissue>
    </source>
</reference>
<feature type="domain" description="Protein masquerade clip-domain" evidence="1">
    <location>
        <begin position="206"/>
        <end position="236"/>
    </location>
</feature>
<dbReference type="EMBL" id="MUJZ01059793">
    <property type="protein sequence ID" value="OTF71670.1"/>
    <property type="molecule type" value="Genomic_DNA"/>
</dbReference>
<evidence type="ECO:0000313" key="3">
    <source>
        <dbReference type="Proteomes" id="UP000194236"/>
    </source>
</evidence>
<proteinExistence type="predicted"/>
<accession>A0A1Y3AT73</accession>
<comment type="caution">
    <text evidence="2">The sequence shown here is derived from an EMBL/GenBank/DDBJ whole genome shotgun (WGS) entry which is preliminary data.</text>
</comment>
<sequence>LWNTLTTVNKTSTCPGECVHAITSIFCDNVIEEISCGGHLSRCCISNSQYYQIFGHLPSNGNSDVISDPSTESPTTTTTETFSVISNNHYQTTTTTRFNYDNPEQQQQNSSIKTNPCPVQCQSIRNQFCMRPLHDAYCMNTDEECCLENESTLDQMTKNFIKLIKQTVAMNQTKNIGAEFQQHSSLPLITTTTTTTPTTTLSSLQPCDGTCVVPLFHMLCDEIDHNQYCAHGYCCVNREINPTPLPPPISTCDGTCLPIILSGMCTKPSELVLKTLDCGTGTICCARGKIEQQDMINNQQQLMPGYPNQLPPRLQLPFSIRKNNQSPPPTMET</sequence>
<keyword evidence="3" id="KW-1185">Reference proteome</keyword>
<name>A0A1Y3AT73_EURMA</name>
<gene>
    <name evidence="2" type="ORF">BLA29_006508</name>
</gene>
<evidence type="ECO:0000313" key="2">
    <source>
        <dbReference type="EMBL" id="OTF71670.1"/>
    </source>
</evidence>
<dbReference type="Pfam" id="PF18398">
    <property type="entry name" value="CLIP_SPH_mas"/>
    <property type="match status" value="3"/>
</dbReference>
<dbReference type="AlphaFoldDB" id="A0A1Y3AT73"/>
<keyword evidence="2" id="KW-0378">Hydrolase</keyword>
<protein>
    <submittedName>
        <fullName evidence="2">Serine protease Masquerade-like protein</fullName>
    </submittedName>
</protein>
<feature type="domain" description="Protein masquerade clip-domain" evidence="1">
    <location>
        <begin position="251"/>
        <end position="286"/>
    </location>
</feature>
<evidence type="ECO:0000259" key="1">
    <source>
        <dbReference type="Pfam" id="PF18398"/>
    </source>
</evidence>
<feature type="non-terminal residue" evidence="2">
    <location>
        <position position="1"/>
    </location>
</feature>
<feature type="domain" description="Protein masquerade clip-domain" evidence="1">
    <location>
        <begin position="13"/>
        <end position="45"/>
    </location>
</feature>
<dbReference type="GO" id="GO:0008233">
    <property type="term" value="F:peptidase activity"/>
    <property type="evidence" value="ECO:0007669"/>
    <property type="project" value="UniProtKB-KW"/>
</dbReference>